<reference evidence="1" key="1">
    <citation type="submission" date="2021-02" db="EMBL/GenBank/DDBJ databases">
        <authorList>
            <person name="Nowell W R."/>
        </authorList>
    </citation>
    <scope>NUCLEOTIDE SEQUENCE</scope>
</reference>
<protein>
    <submittedName>
        <fullName evidence="1">Uncharacterized protein</fullName>
    </submittedName>
</protein>
<organism evidence="1 2">
    <name type="scientific">Adineta steineri</name>
    <dbReference type="NCBI Taxonomy" id="433720"/>
    <lineage>
        <taxon>Eukaryota</taxon>
        <taxon>Metazoa</taxon>
        <taxon>Spiralia</taxon>
        <taxon>Gnathifera</taxon>
        <taxon>Rotifera</taxon>
        <taxon>Eurotatoria</taxon>
        <taxon>Bdelloidea</taxon>
        <taxon>Adinetida</taxon>
        <taxon>Adinetidae</taxon>
        <taxon>Adineta</taxon>
    </lineage>
</organism>
<comment type="caution">
    <text evidence="1">The sequence shown here is derived from an EMBL/GenBank/DDBJ whole genome shotgun (WGS) entry which is preliminary data.</text>
</comment>
<evidence type="ECO:0000313" key="1">
    <source>
        <dbReference type="EMBL" id="CAF1504905.1"/>
    </source>
</evidence>
<accession>A0A815T964</accession>
<name>A0A815T964_9BILA</name>
<evidence type="ECO:0000313" key="2">
    <source>
        <dbReference type="Proteomes" id="UP000663860"/>
    </source>
</evidence>
<dbReference type="Proteomes" id="UP000663860">
    <property type="component" value="Unassembled WGS sequence"/>
</dbReference>
<dbReference type="SUPFAM" id="SSF56399">
    <property type="entry name" value="ADP-ribosylation"/>
    <property type="match status" value="1"/>
</dbReference>
<dbReference type="EMBL" id="CAJNOE010003669">
    <property type="protein sequence ID" value="CAF1504905.1"/>
    <property type="molecule type" value="Genomic_DNA"/>
</dbReference>
<sequence length="134" mass="15678">MRTYQNGLLSFNSFLSTTNDRVLAFARVDSARDDCELIGVFFEIEINSSLSNVLFASLNDVSYYLNLEKQILFSMHTIFRIGEMKQIENRLWEVKLTLTNDDDELLKSLTDYFREEIKGNSEWIELAHLMFKMG</sequence>
<proteinExistence type="predicted"/>
<feature type="non-terminal residue" evidence="1">
    <location>
        <position position="134"/>
    </location>
</feature>
<dbReference type="AlphaFoldDB" id="A0A815T964"/>
<gene>
    <name evidence="1" type="ORF">IZO911_LOCUS45186</name>
</gene>